<accession>A0A0C2NA85</accession>
<dbReference type="CDD" id="cd01647">
    <property type="entry name" value="RT_LTR"/>
    <property type="match status" value="1"/>
</dbReference>
<dbReference type="InterPro" id="IPR000477">
    <property type="entry name" value="RT_dom"/>
</dbReference>
<dbReference type="AlphaFoldDB" id="A0A0C2NA85"/>
<dbReference type="EMBL" id="JWZT01000903">
    <property type="protein sequence ID" value="KII73290.1"/>
    <property type="molecule type" value="Genomic_DNA"/>
</dbReference>
<dbReference type="PROSITE" id="PS50878">
    <property type="entry name" value="RT_POL"/>
    <property type="match status" value="1"/>
</dbReference>
<dbReference type="PANTHER" id="PTHR33064">
    <property type="entry name" value="POL PROTEIN"/>
    <property type="match status" value="1"/>
</dbReference>
<organism evidence="2 3">
    <name type="scientific">Thelohanellus kitauei</name>
    <name type="common">Myxosporean</name>
    <dbReference type="NCBI Taxonomy" id="669202"/>
    <lineage>
        <taxon>Eukaryota</taxon>
        <taxon>Metazoa</taxon>
        <taxon>Cnidaria</taxon>
        <taxon>Myxozoa</taxon>
        <taxon>Myxosporea</taxon>
        <taxon>Bivalvulida</taxon>
        <taxon>Platysporina</taxon>
        <taxon>Myxobolidae</taxon>
        <taxon>Thelohanellus</taxon>
    </lineage>
</organism>
<dbReference type="Pfam" id="PF00078">
    <property type="entry name" value="RVT_1"/>
    <property type="match status" value="1"/>
</dbReference>
<dbReference type="Gene3D" id="3.10.10.10">
    <property type="entry name" value="HIV Type 1 Reverse Transcriptase, subunit A, domain 1"/>
    <property type="match status" value="1"/>
</dbReference>
<dbReference type="Gene3D" id="3.30.70.270">
    <property type="match status" value="2"/>
</dbReference>
<dbReference type="PANTHER" id="PTHR33064:SF37">
    <property type="entry name" value="RIBONUCLEASE H"/>
    <property type="match status" value="1"/>
</dbReference>
<evidence type="ECO:0000259" key="1">
    <source>
        <dbReference type="PROSITE" id="PS50878"/>
    </source>
</evidence>
<protein>
    <submittedName>
        <fullName evidence="2">Retrovirus-related Pol polyprotein from transposon opus</fullName>
    </submittedName>
</protein>
<name>A0A0C2NA85_THEKT</name>
<gene>
    <name evidence="2" type="ORF">RF11_04875</name>
</gene>
<comment type="caution">
    <text evidence="2">The sequence shown here is derived from an EMBL/GenBank/DDBJ whole genome shotgun (WGS) entry which is preliminary data.</text>
</comment>
<dbReference type="SUPFAM" id="SSF56672">
    <property type="entry name" value="DNA/RNA polymerases"/>
    <property type="match status" value="1"/>
</dbReference>
<dbReference type="InterPro" id="IPR051320">
    <property type="entry name" value="Viral_Replic_Matur_Polypro"/>
</dbReference>
<reference evidence="2 3" key="1">
    <citation type="journal article" date="2014" name="Genome Biol. Evol.">
        <title>The genome of the myxosporean Thelohanellus kitauei shows adaptations to nutrient acquisition within its fish host.</title>
        <authorList>
            <person name="Yang Y."/>
            <person name="Xiong J."/>
            <person name="Zhou Z."/>
            <person name="Huo F."/>
            <person name="Miao W."/>
            <person name="Ran C."/>
            <person name="Liu Y."/>
            <person name="Zhang J."/>
            <person name="Feng J."/>
            <person name="Wang M."/>
            <person name="Wang M."/>
            <person name="Wang L."/>
            <person name="Yao B."/>
        </authorList>
    </citation>
    <scope>NUCLEOTIDE SEQUENCE [LARGE SCALE GENOMIC DNA]</scope>
    <source>
        <strain evidence="2">Wuqing</strain>
    </source>
</reference>
<feature type="domain" description="Reverse transcriptase" evidence="1">
    <location>
        <begin position="1"/>
        <end position="125"/>
    </location>
</feature>
<proteinExistence type="predicted"/>
<sequence>MLRGSKFFSTIDLKNGYYQVAIKESDRCKTAFTSPSVLFQFRRMPFGLCNAPATFQNLMNIILKKHIGKFCYVYIDDIIIYSDSFEDHCKHLELIISTLVSAGLCINSTKSKIFCTSIKFLGHVISQNGIGTDPMKIQVITHWPPPKSKRELQQFLGLCSYYRRYFPNFSMFHLYTN</sequence>
<dbReference type="InterPro" id="IPR043502">
    <property type="entry name" value="DNA/RNA_pol_sf"/>
</dbReference>
<dbReference type="Proteomes" id="UP000031668">
    <property type="component" value="Unassembled WGS sequence"/>
</dbReference>
<dbReference type="InterPro" id="IPR043128">
    <property type="entry name" value="Rev_trsase/Diguanyl_cyclase"/>
</dbReference>
<evidence type="ECO:0000313" key="3">
    <source>
        <dbReference type="Proteomes" id="UP000031668"/>
    </source>
</evidence>
<evidence type="ECO:0000313" key="2">
    <source>
        <dbReference type="EMBL" id="KII73290.1"/>
    </source>
</evidence>
<dbReference type="OrthoDB" id="430238at2759"/>
<keyword evidence="3" id="KW-1185">Reference proteome</keyword>
<dbReference type="OMA" id="NDIFHEH"/>